<dbReference type="PROSITE" id="PS51257">
    <property type="entry name" value="PROKAR_LIPOPROTEIN"/>
    <property type="match status" value="1"/>
</dbReference>
<evidence type="ECO:0000256" key="4">
    <source>
        <dbReference type="RuleBase" id="RU003512"/>
    </source>
</evidence>
<keyword evidence="2 4" id="KW-0813">Transport</keyword>
<evidence type="ECO:0000256" key="3">
    <source>
        <dbReference type="ARBA" id="ARBA00022729"/>
    </source>
</evidence>
<dbReference type="PANTHER" id="PTHR42953:SF3">
    <property type="entry name" value="HIGH-AFFINITY ZINC UPTAKE SYSTEM PROTEIN ZNUA"/>
    <property type="match status" value="1"/>
</dbReference>
<gene>
    <name evidence="7" type="ORF">DT076_10880</name>
</gene>
<comment type="similarity">
    <text evidence="1 4">Belongs to the bacterial solute-binding protein 9 family.</text>
</comment>
<evidence type="ECO:0000313" key="7">
    <source>
        <dbReference type="EMBL" id="RCK69388.1"/>
    </source>
</evidence>
<dbReference type="InterPro" id="IPR050492">
    <property type="entry name" value="Bact_metal-bind_prot9"/>
</dbReference>
<dbReference type="GO" id="GO:0007155">
    <property type="term" value="P:cell adhesion"/>
    <property type="evidence" value="ECO:0007669"/>
    <property type="project" value="InterPro"/>
</dbReference>
<evidence type="ECO:0000256" key="1">
    <source>
        <dbReference type="ARBA" id="ARBA00011028"/>
    </source>
</evidence>
<reference evidence="7 8" key="1">
    <citation type="submission" date="2018-07" db="EMBL/GenBank/DDBJ databases">
        <title>Desertimonas flava gen. nov. sp. nov.</title>
        <authorList>
            <person name="Liu S."/>
        </authorList>
    </citation>
    <scope>NUCLEOTIDE SEQUENCE [LARGE SCALE GENOMIC DNA]</scope>
    <source>
        <strain evidence="7 8">16Sb5-5</strain>
    </source>
</reference>
<dbReference type="PANTHER" id="PTHR42953">
    <property type="entry name" value="HIGH-AFFINITY ZINC UPTAKE SYSTEM PROTEIN ZNUA-RELATED"/>
    <property type="match status" value="1"/>
</dbReference>
<feature type="chain" id="PRO_5016885363" evidence="6">
    <location>
        <begin position="26"/>
        <end position="323"/>
    </location>
</feature>
<comment type="caution">
    <text evidence="7">The sequence shown here is derived from an EMBL/GenBank/DDBJ whole genome shotgun (WGS) entry which is preliminary data.</text>
</comment>
<dbReference type="AlphaFoldDB" id="A0A367YU95"/>
<dbReference type="InterPro" id="IPR006128">
    <property type="entry name" value="Lipoprotein_PsaA-like"/>
</dbReference>
<dbReference type="GO" id="GO:0030001">
    <property type="term" value="P:metal ion transport"/>
    <property type="evidence" value="ECO:0007669"/>
    <property type="project" value="InterPro"/>
</dbReference>
<dbReference type="SUPFAM" id="SSF53807">
    <property type="entry name" value="Helical backbone' metal receptor"/>
    <property type="match status" value="1"/>
</dbReference>
<evidence type="ECO:0000256" key="5">
    <source>
        <dbReference type="SAM" id="MobiDB-lite"/>
    </source>
</evidence>
<organism evidence="7 8">
    <name type="scientific">Desertihabitans brevis</name>
    <dbReference type="NCBI Taxonomy" id="2268447"/>
    <lineage>
        <taxon>Bacteria</taxon>
        <taxon>Bacillati</taxon>
        <taxon>Actinomycetota</taxon>
        <taxon>Actinomycetes</taxon>
        <taxon>Propionibacteriales</taxon>
        <taxon>Propionibacteriaceae</taxon>
        <taxon>Desertihabitans</taxon>
    </lineage>
</organism>
<keyword evidence="8" id="KW-1185">Reference proteome</keyword>
<keyword evidence="3 6" id="KW-0732">Signal</keyword>
<dbReference type="Pfam" id="PF01297">
    <property type="entry name" value="ZnuA"/>
    <property type="match status" value="1"/>
</dbReference>
<sequence>MSKSLRVLVGTLSASALLLVAGCGAGTQSPESEPGQLRVVTALYPFQFVSERVAGASAQVSNLVAPGSDPHDLELSPRQLIEIAEADVIVYQSGFQPAVDEAVAQNAPDLVVDVADLVTLQEVPGHAHDEEEHTEPAHAEEGHDHGLEEAGLDPHTWLDTDNMAAVATGVADALATAAPEQAATVRSNAEALQQELHTLDQDFAAGLETCERREFITSHAAFGYLATRYDLEQIGISGISPDAEPSPARIAAIHAEAEEHGITTIFTETLVSPAVAEAIAGDLGLTTDVLDPIEGLTEQSRGSDYIAVQRANLEALRTANGCS</sequence>
<dbReference type="InterPro" id="IPR006127">
    <property type="entry name" value="ZnuA-like"/>
</dbReference>
<protein>
    <submittedName>
        <fullName evidence="7">Zinc ABC transporter substrate-binding protein</fullName>
    </submittedName>
</protein>
<dbReference type="GO" id="GO:0046872">
    <property type="term" value="F:metal ion binding"/>
    <property type="evidence" value="ECO:0007669"/>
    <property type="project" value="InterPro"/>
</dbReference>
<accession>A0A367YU95</accession>
<evidence type="ECO:0000256" key="2">
    <source>
        <dbReference type="ARBA" id="ARBA00022448"/>
    </source>
</evidence>
<evidence type="ECO:0000313" key="8">
    <source>
        <dbReference type="Proteomes" id="UP000252770"/>
    </source>
</evidence>
<feature type="signal peptide" evidence="6">
    <location>
        <begin position="1"/>
        <end position="25"/>
    </location>
</feature>
<dbReference type="Gene3D" id="3.40.50.1980">
    <property type="entry name" value="Nitrogenase molybdenum iron protein domain"/>
    <property type="match status" value="2"/>
</dbReference>
<evidence type="ECO:0000256" key="6">
    <source>
        <dbReference type="SAM" id="SignalP"/>
    </source>
</evidence>
<dbReference type="PRINTS" id="PR00690">
    <property type="entry name" value="ADHESNFAMILY"/>
</dbReference>
<name>A0A367YU95_9ACTN</name>
<dbReference type="RefSeq" id="WP_114126706.1">
    <property type="nucleotide sequence ID" value="NZ_QOUI01000006.1"/>
</dbReference>
<feature type="region of interest" description="Disordered" evidence="5">
    <location>
        <begin position="127"/>
        <end position="147"/>
    </location>
</feature>
<dbReference type="EMBL" id="QOUI01000006">
    <property type="protein sequence ID" value="RCK69388.1"/>
    <property type="molecule type" value="Genomic_DNA"/>
</dbReference>
<dbReference type="Proteomes" id="UP000252770">
    <property type="component" value="Unassembled WGS sequence"/>
</dbReference>
<proteinExistence type="inferred from homology"/>